<dbReference type="EMBL" id="CP019980">
    <property type="protein sequence ID" value="AVK98703.1"/>
    <property type="molecule type" value="Genomic_DNA"/>
</dbReference>
<keyword evidence="1" id="KW-0238">DNA-binding</keyword>
<dbReference type="PRINTS" id="PR00778">
    <property type="entry name" value="HTHARSR"/>
</dbReference>
<dbReference type="PANTHER" id="PTHR38600">
    <property type="entry name" value="TRANSCRIPTIONAL REGULATORY PROTEIN"/>
    <property type="match status" value="1"/>
</dbReference>
<evidence type="ECO:0000313" key="4">
    <source>
        <dbReference type="EMBL" id="SUV15303.1"/>
    </source>
</evidence>
<evidence type="ECO:0000259" key="2">
    <source>
        <dbReference type="PROSITE" id="PS50987"/>
    </source>
</evidence>
<dbReference type="PROSITE" id="PS50987">
    <property type="entry name" value="HTH_ARSR_2"/>
    <property type="match status" value="1"/>
</dbReference>
<dbReference type="GO" id="GO:0003677">
    <property type="term" value="F:DNA binding"/>
    <property type="evidence" value="ECO:0007669"/>
    <property type="project" value="UniProtKB-KW"/>
</dbReference>
<dbReference type="SUPFAM" id="SSF46785">
    <property type="entry name" value="Winged helix' DNA-binding domain"/>
    <property type="match status" value="1"/>
</dbReference>
<dbReference type="GO" id="GO:0003700">
    <property type="term" value="F:DNA-binding transcription factor activity"/>
    <property type="evidence" value="ECO:0007669"/>
    <property type="project" value="InterPro"/>
</dbReference>
<dbReference type="NCBIfam" id="NF033788">
    <property type="entry name" value="HTH_metalloreg"/>
    <property type="match status" value="1"/>
</dbReference>
<protein>
    <submittedName>
        <fullName evidence="3 4">Transcriptional regulator</fullName>
    </submittedName>
</protein>
<evidence type="ECO:0000313" key="5">
    <source>
        <dbReference type="Proteomes" id="UP000238825"/>
    </source>
</evidence>
<evidence type="ECO:0000313" key="3">
    <source>
        <dbReference type="EMBL" id="AVK98703.1"/>
    </source>
</evidence>
<dbReference type="PANTHER" id="PTHR38600:SF1">
    <property type="entry name" value="TRANSCRIPTIONAL REGULATORY PROTEIN"/>
    <property type="match status" value="1"/>
</dbReference>
<feature type="domain" description="HTH arsR-type" evidence="2">
    <location>
        <begin position="1"/>
        <end position="93"/>
    </location>
</feature>
<dbReference type="CDD" id="cd00090">
    <property type="entry name" value="HTH_ARSR"/>
    <property type="match status" value="1"/>
</dbReference>
<dbReference type="SMART" id="SM00418">
    <property type="entry name" value="HTH_ARSR"/>
    <property type="match status" value="1"/>
</dbReference>
<dbReference type="Gene3D" id="1.10.10.10">
    <property type="entry name" value="Winged helix-like DNA-binding domain superfamily/Winged helix DNA-binding domain"/>
    <property type="match status" value="1"/>
</dbReference>
<dbReference type="Proteomes" id="UP000255295">
    <property type="component" value="Unassembled WGS sequence"/>
</dbReference>
<organism evidence="3 5">
    <name type="scientific">Lysinibacillus sphaericus</name>
    <name type="common">Bacillus sphaericus</name>
    <dbReference type="NCBI Taxonomy" id="1421"/>
    <lineage>
        <taxon>Bacteria</taxon>
        <taxon>Bacillati</taxon>
        <taxon>Bacillota</taxon>
        <taxon>Bacilli</taxon>
        <taxon>Bacillales</taxon>
        <taxon>Bacillaceae</taxon>
        <taxon>Lysinibacillus</taxon>
    </lineage>
</organism>
<dbReference type="GeneID" id="48278773"/>
<name>A0A2S0K5Q2_LYSSH</name>
<sequence length="107" mass="12458">MTQLANKVDVFQAIADPTRRHVLQLLASSDKPIALIADHFTISRTAVVKHLHVLEQAELVSAQKKGREKIYTLHTDRLKEIEDWLQYFDLFWNNKLAQLQHIIDNDE</sequence>
<reference evidence="3 5" key="1">
    <citation type="submission" date="2017-03" db="EMBL/GenBank/DDBJ databases">
        <title>The whole genome sequencing and assembly of Lysinibacillus sphaericus DSM 28T strain.</title>
        <authorList>
            <person name="Lee Y.-J."/>
            <person name="Yi H."/>
            <person name="Bahn Y.-S."/>
            <person name="Kim J.F."/>
            <person name="Lee D.-W."/>
        </authorList>
    </citation>
    <scope>NUCLEOTIDE SEQUENCE [LARGE SCALE GENOMIC DNA]</scope>
    <source>
        <strain evidence="3 5">DSM 28</strain>
    </source>
</reference>
<gene>
    <name evidence="3" type="ORF">LS41612_21455</name>
    <name evidence="4" type="ORF">NCTC10338_00367</name>
</gene>
<proteinExistence type="predicted"/>
<evidence type="ECO:0000256" key="1">
    <source>
        <dbReference type="ARBA" id="ARBA00023125"/>
    </source>
</evidence>
<dbReference type="Pfam" id="PF01022">
    <property type="entry name" value="HTH_5"/>
    <property type="match status" value="1"/>
</dbReference>
<dbReference type="Proteomes" id="UP000238825">
    <property type="component" value="Chromosome"/>
</dbReference>
<dbReference type="InterPro" id="IPR036388">
    <property type="entry name" value="WH-like_DNA-bd_sf"/>
</dbReference>
<dbReference type="InterPro" id="IPR001845">
    <property type="entry name" value="HTH_ArsR_DNA-bd_dom"/>
</dbReference>
<dbReference type="InterPro" id="IPR011991">
    <property type="entry name" value="ArsR-like_HTH"/>
</dbReference>
<evidence type="ECO:0000313" key="6">
    <source>
        <dbReference type="Proteomes" id="UP000255295"/>
    </source>
</evidence>
<dbReference type="RefSeq" id="WP_024360878.1">
    <property type="nucleotide sequence ID" value="NZ_BJNS01000061.1"/>
</dbReference>
<accession>A0A2S0K5Q2</accession>
<dbReference type="EMBL" id="UFSZ01000001">
    <property type="protein sequence ID" value="SUV15303.1"/>
    <property type="molecule type" value="Genomic_DNA"/>
</dbReference>
<reference evidence="4 6" key="2">
    <citation type="submission" date="2018-06" db="EMBL/GenBank/DDBJ databases">
        <authorList>
            <consortium name="Pathogen Informatics"/>
            <person name="Doyle S."/>
        </authorList>
    </citation>
    <scope>NUCLEOTIDE SEQUENCE [LARGE SCALE GENOMIC DNA]</scope>
    <source>
        <strain evidence="4 6">NCTC10338</strain>
    </source>
</reference>
<dbReference type="AlphaFoldDB" id="A0A2S0K5Q2"/>
<dbReference type="InterPro" id="IPR036390">
    <property type="entry name" value="WH_DNA-bd_sf"/>
</dbReference>